<organism evidence="1 2">
    <name type="scientific">Mesobacillus persicus</name>
    <dbReference type="NCBI Taxonomy" id="930146"/>
    <lineage>
        <taxon>Bacteria</taxon>
        <taxon>Bacillati</taxon>
        <taxon>Bacillota</taxon>
        <taxon>Bacilli</taxon>
        <taxon>Bacillales</taxon>
        <taxon>Bacillaceae</taxon>
        <taxon>Mesobacillus</taxon>
    </lineage>
</organism>
<dbReference type="EMBL" id="FOBW01000007">
    <property type="protein sequence ID" value="SEM97882.1"/>
    <property type="molecule type" value="Genomic_DNA"/>
</dbReference>
<dbReference type="RefSeq" id="WP_090745543.1">
    <property type="nucleotide sequence ID" value="NZ_FOBW01000007.1"/>
</dbReference>
<keyword evidence="2" id="KW-1185">Reference proteome</keyword>
<dbReference type="OrthoDB" id="2166477at2"/>
<dbReference type="Proteomes" id="UP000198553">
    <property type="component" value="Unassembled WGS sequence"/>
</dbReference>
<name>A0A1H8CSN5_9BACI</name>
<dbReference type="GO" id="GO:0003677">
    <property type="term" value="F:DNA binding"/>
    <property type="evidence" value="ECO:0007669"/>
    <property type="project" value="InterPro"/>
</dbReference>
<dbReference type="STRING" id="930146.SAMN05192533_107213"/>
<proteinExistence type="predicted"/>
<dbReference type="AlphaFoldDB" id="A0A1H8CSN5"/>
<dbReference type="NCBIfam" id="TIGR01764">
    <property type="entry name" value="excise"/>
    <property type="match status" value="1"/>
</dbReference>
<protein>
    <submittedName>
        <fullName evidence="1">DNA binding domain-containing protein, excisionase family</fullName>
    </submittedName>
</protein>
<gene>
    <name evidence="1" type="ORF">SAMN05192533_107213</name>
</gene>
<reference evidence="2" key="1">
    <citation type="submission" date="2016-10" db="EMBL/GenBank/DDBJ databases">
        <authorList>
            <person name="Varghese N."/>
            <person name="Submissions S."/>
        </authorList>
    </citation>
    <scope>NUCLEOTIDE SEQUENCE [LARGE SCALE GENOMIC DNA]</scope>
    <source>
        <strain evidence="2">B48,IBRC-M 10115,DSM 25386,CECT 8001</strain>
    </source>
</reference>
<accession>A0A1H8CSN5</accession>
<evidence type="ECO:0000313" key="1">
    <source>
        <dbReference type="EMBL" id="SEM97882.1"/>
    </source>
</evidence>
<evidence type="ECO:0000313" key="2">
    <source>
        <dbReference type="Proteomes" id="UP000198553"/>
    </source>
</evidence>
<dbReference type="InterPro" id="IPR010093">
    <property type="entry name" value="SinI_DNA-bd"/>
</dbReference>
<sequence>MYMTIKETAGYLSIPEQQIESLIRLKRIRAIYDGDQYLIYKDQFATHLRQVEKYKKLAEELLNEPIPEDFDVKDED</sequence>